<dbReference type="SUPFAM" id="SSF101941">
    <property type="entry name" value="NAC domain"/>
    <property type="match status" value="1"/>
</dbReference>
<keyword evidence="2" id="KW-0238">DNA-binding</keyword>
<keyword evidence="1" id="KW-0805">Transcription regulation</keyword>
<comment type="caution">
    <text evidence="6">The sequence shown here is derived from an EMBL/GenBank/DDBJ whole genome shotgun (WGS) entry which is preliminary data.</text>
</comment>
<evidence type="ECO:0000256" key="2">
    <source>
        <dbReference type="ARBA" id="ARBA00023125"/>
    </source>
</evidence>
<evidence type="ECO:0000256" key="3">
    <source>
        <dbReference type="ARBA" id="ARBA00023163"/>
    </source>
</evidence>
<dbReference type="Gramene" id="mRNA:HanXRQr2_Chr01g0030431">
    <property type="protein sequence ID" value="mRNA:HanXRQr2_Chr01g0030431"/>
    <property type="gene ID" value="HanXRQr2_Chr01g0030431"/>
</dbReference>
<evidence type="ECO:0000259" key="5">
    <source>
        <dbReference type="Pfam" id="PF02365"/>
    </source>
</evidence>
<dbReference type="AlphaFoldDB" id="A0A9K3P3S4"/>
<proteinExistence type="predicted"/>
<accession>A0A9K3P3S4</accession>
<dbReference type="Pfam" id="PF02365">
    <property type="entry name" value="NAM"/>
    <property type="match status" value="1"/>
</dbReference>
<reference evidence="6" key="2">
    <citation type="submission" date="2020-06" db="EMBL/GenBank/DDBJ databases">
        <title>Helianthus annuus Genome sequencing and assembly Release 2.</title>
        <authorList>
            <person name="Gouzy J."/>
            <person name="Langlade N."/>
            <person name="Munos S."/>
        </authorList>
    </citation>
    <scope>NUCLEOTIDE SEQUENCE</scope>
    <source>
        <tissue evidence="6">Leaves</tissue>
    </source>
</reference>
<name>A0A9K3P3S4_HELAN</name>
<evidence type="ECO:0000256" key="4">
    <source>
        <dbReference type="ARBA" id="ARBA00023242"/>
    </source>
</evidence>
<dbReference type="EMBL" id="MNCJ02000316">
    <property type="protein sequence ID" value="KAF5822739.1"/>
    <property type="molecule type" value="Genomic_DNA"/>
</dbReference>
<keyword evidence="4" id="KW-0539">Nucleus</keyword>
<dbReference type="GO" id="GO:0003677">
    <property type="term" value="F:DNA binding"/>
    <property type="evidence" value="ECO:0007669"/>
    <property type="project" value="UniProtKB-KW"/>
</dbReference>
<evidence type="ECO:0000313" key="6">
    <source>
        <dbReference type="EMBL" id="KAF5822739.1"/>
    </source>
</evidence>
<keyword evidence="3" id="KW-0804">Transcription</keyword>
<dbReference type="InterPro" id="IPR003441">
    <property type="entry name" value="NAC-dom"/>
</dbReference>
<gene>
    <name evidence="6" type="ORF">HanXRQr2_Chr01g0030431</name>
</gene>
<dbReference type="InterPro" id="IPR036093">
    <property type="entry name" value="NAC_dom_sf"/>
</dbReference>
<sequence length="127" mass="14520">MTKIIDCLRSIVPKEVLERWKSILCESVIMESDKFYCPFKDRSTMLVDDDFNRCPIHLVDEELIGYYLKGKVQGLEIKLEVIPLVETSKCDPWELPGVIEELASAVVGGVVLFSVNVPNKDAERRFE</sequence>
<dbReference type="GO" id="GO:0006355">
    <property type="term" value="P:regulation of DNA-templated transcription"/>
    <property type="evidence" value="ECO:0007669"/>
    <property type="project" value="InterPro"/>
</dbReference>
<dbReference type="Proteomes" id="UP000215914">
    <property type="component" value="Unassembled WGS sequence"/>
</dbReference>
<reference evidence="6" key="1">
    <citation type="journal article" date="2017" name="Nature">
        <title>The sunflower genome provides insights into oil metabolism, flowering and Asterid evolution.</title>
        <authorList>
            <person name="Badouin H."/>
            <person name="Gouzy J."/>
            <person name="Grassa C.J."/>
            <person name="Murat F."/>
            <person name="Staton S.E."/>
            <person name="Cottret L."/>
            <person name="Lelandais-Briere C."/>
            <person name="Owens G.L."/>
            <person name="Carrere S."/>
            <person name="Mayjonade B."/>
            <person name="Legrand L."/>
            <person name="Gill N."/>
            <person name="Kane N.C."/>
            <person name="Bowers J.E."/>
            <person name="Hubner S."/>
            <person name="Bellec A."/>
            <person name="Berard A."/>
            <person name="Berges H."/>
            <person name="Blanchet N."/>
            <person name="Boniface M.C."/>
            <person name="Brunel D."/>
            <person name="Catrice O."/>
            <person name="Chaidir N."/>
            <person name="Claudel C."/>
            <person name="Donnadieu C."/>
            <person name="Faraut T."/>
            <person name="Fievet G."/>
            <person name="Helmstetter N."/>
            <person name="King M."/>
            <person name="Knapp S.J."/>
            <person name="Lai Z."/>
            <person name="Le Paslier M.C."/>
            <person name="Lippi Y."/>
            <person name="Lorenzon L."/>
            <person name="Mandel J.R."/>
            <person name="Marage G."/>
            <person name="Marchand G."/>
            <person name="Marquand E."/>
            <person name="Bret-Mestries E."/>
            <person name="Morien E."/>
            <person name="Nambeesan S."/>
            <person name="Nguyen T."/>
            <person name="Pegot-Espagnet P."/>
            <person name="Pouilly N."/>
            <person name="Raftis F."/>
            <person name="Sallet E."/>
            <person name="Schiex T."/>
            <person name="Thomas J."/>
            <person name="Vandecasteele C."/>
            <person name="Vares D."/>
            <person name="Vear F."/>
            <person name="Vautrin S."/>
            <person name="Crespi M."/>
            <person name="Mangin B."/>
            <person name="Burke J.M."/>
            <person name="Salse J."/>
            <person name="Munos S."/>
            <person name="Vincourt P."/>
            <person name="Rieseberg L.H."/>
            <person name="Langlade N.B."/>
        </authorList>
    </citation>
    <scope>NUCLEOTIDE SEQUENCE</scope>
    <source>
        <tissue evidence="6">Leaves</tissue>
    </source>
</reference>
<keyword evidence="7" id="KW-1185">Reference proteome</keyword>
<evidence type="ECO:0000313" key="7">
    <source>
        <dbReference type="Proteomes" id="UP000215914"/>
    </source>
</evidence>
<feature type="domain" description="NAC" evidence="5">
    <location>
        <begin position="59"/>
        <end position="98"/>
    </location>
</feature>
<protein>
    <submittedName>
        <fullName evidence="6">Transcription factor NAM family</fullName>
    </submittedName>
</protein>
<evidence type="ECO:0000256" key="1">
    <source>
        <dbReference type="ARBA" id="ARBA00023015"/>
    </source>
</evidence>
<organism evidence="6 7">
    <name type="scientific">Helianthus annuus</name>
    <name type="common">Common sunflower</name>
    <dbReference type="NCBI Taxonomy" id="4232"/>
    <lineage>
        <taxon>Eukaryota</taxon>
        <taxon>Viridiplantae</taxon>
        <taxon>Streptophyta</taxon>
        <taxon>Embryophyta</taxon>
        <taxon>Tracheophyta</taxon>
        <taxon>Spermatophyta</taxon>
        <taxon>Magnoliopsida</taxon>
        <taxon>eudicotyledons</taxon>
        <taxon>Gunneridae</taxon>
        <taxon>Pentapetalae</taxon>
        <taxon>asterids</taxon>
        <taxon>campanulids</taxon>
        <taxon>Asterales</taxon>
        <taxon>Asteraceae</taxon>
        <taxon>Asteroideae</taxon>
        <taxon>Heliantheae alliance</taxon>
        <taxon>Heliantheae</taxon>
        <taxon>Helianthus</taxon>
    </lineage>
</organism>
<dbReference type="Gene3D" id="2.170.150.80">
    <property type="entry name" value="NAC domain"/>
    <property type="match status" value="1"/>
</dbReference>